<proteinExistence type="predicted"/>
<dbReference type="Proteomes" id="UP000234331">
    <property type="component" value="Unassembled WGS sequence"/>
</dbReference>
<dbReference type="AlphaFoldDB" id="A0A2I2KIP9"/>
<accession>A0A2I2KIP9</accession>
<protein>
    <submittedName>
        <fullName evidence="1">Uncharacterized protein</fullName>
    </submittedName>
</protein>
<keyword evidence="2" id="KW-1185">Reference proteome</keyword>
<dbReference type="RefSeq" id="WP_133150534.1">
    <property type="nucleotide sequence ID" value="NZ_FZMO01000004.1"/>
</dbReference>
<organism evidence="1 2">
    <name type="scientific">Frankia canadensis</name>
    <dbReference type="NCBI Taxonomy" id="1836972"/>
    <lineage>
        <taxon>Bacteria</taxon>
        <taxon>Bacillati</taxon>
        <taxon>Actinomycetota</taxon>
        <taxon>Actinomycetes</taxon>
        <taxon>Frankiales</taxon>
        <taxon>Frankiaceae</taxon>
        <taxon>Frankia</taxon>
    </lineage>
</organism>
<name>A0A2I2KIP9_9ACTN</name>
<evidence type="ECO:0000313" key="1">
    <source>
        <dbReference type="EMBL" id="SNQ45540.1"/>
    </source>
</evidence>
<dbReference type="OrthoDB" id="3205572at2"/>
<sequence length="248" mass="27090">MPELAPPRPWLVLSHLRLAASDRTECEGRATIRLRGEARGGELRMLRQFHGLPEGDVFELVVDAATGILVEIVASWNGQETTWLALRDLRVDDRVETGVFDRATLGDPWEAEPVIRTARPLATLAAEVDFTLLAPPGEYWVGVVQPAAGGDGGTGEDGGPVVVAHLAGNPRHDRQVSFIQSRGAQMADPAAWEPITLSDGTPAWRWSPATDPEQVHLRFERDATQVWIRGRDADAIHTLAARLRPVAD</sequence>
<gene>
    <name evidence="1" type="ORF">FRACA_1010018</name>
</gene>
<evidence type="ECO:0000313" key="2">
    <source>
        <dbReference type="Proteomes" id="UP000234331"/>
    </source>
</evidence>
<dbReference type="EMBL" id="FZMO01000004">
    <property type="protein sequence ID" value="SNQ45540.1"/>
    <property type="molecule type" value="Genomic_DNA"/>
</dbReference>
<reference evidence="1 2" key="1">
    <citation type="submission" date="2017-06" db="EMBL/GenBank/DDBJ databases">
        <authorList>
            <person name="Kim H.J."/>
            <person name="Triplett B.A."/>
        </authorList>
    </citation>
    <scope>NUCLEOTIDE SEQUENCE [LARGE SCALE GENOMIC DNA]</scope>
    <source>
        <strain evidence="1">FRACA_ARgP5</strain>
    </source>
</reference>